<feature type="compositionally biased region" description="Low complexity" evidence="2">
    <location>
        <begin position="35"/>
        <end position="46"/>
    </location>
</feature>
<keyword evidence="7" id="KW-1185">Reference proteome</keyword>
<dbReference type="EMBL" id="CP023701">
    <property type="protein sequence ID" value="QEU82368.1"/>
    <property type="molecule type" value="Genomic_DNA"/>
</dbReference>
<sequence>MTTLRKNLLALAAVLAVLGAAFATFLLVKPEDPAAAAPSPPAAGEARAVREDSHRLTDPQRSELTLVEFLDFECESCGAVHPTVEKLRQEYGDRVTFVVRYFPLPGHRNSRTAAVAVEAAARQGRFEDMYKKLFATQKEWGESQDSKADVFRAHAEQLGLDMAAYDASVADPATEERVKADQRDGMGLNVQGTPTFFLDGRPIRTPPTYEAFKALIDGELAR</sequence>
<dbReference type="SUPFAM" id="SSF52833">
    <property type="entry name" value="Thioredoxin-like"/>
    <property type="match status" value="1"/>
</dbReference>
<organism evidence="6 7">
    <name type="scientific">Streptomyces subrutilus</name>
    <dbReference type="NCBI Taxonomy" id="36818"/>
    <lineage>
        <taxon>Bacteria</taxon>
        <taxon>Bacillati</taxon>
        <taxon>Actinomycetota</taxon>
        <taxon>Actinomycetes</taxon>
        <taxon>Kitasatosporales</taxon>
        <taxon>Streptomycetaceae</taxon>
        <taxon>Streptomyces</taxon>
    </lineage>
</organism>
<dbReference type="AlphaFoldDB" id="A0A5P2UT57"/>
<feature type="chain" id="PRO_5044622939" evidence="3">
    <location>
        <begin position="24"/>
        <end position="222"/>
    </location>
</feature>
<feature type="domain" description="Thioredoxin" evidence="4">
    <location>
        <begin position="28"/>
        <end position="221"/>
    </location>
</feature>
<keyword evidence="3" id="KW-0732">Signal</keyword>
<reference evidence="5" key="1">
    <citation type="journal article" date="2014" name="Int. J. Syst. Evol. Microbiol.">
        <title>Complete genome sequence of Corynebacterium casei LMG S-19264T (=DSM 44701T), isolated from a smear-ripened cheese.</title>
        <authorList>
            <consortium name="US DOE Joint Genome Institute (JGI-PGF)"/>
            <person name="Walter F."/>
            <person name="Albersmeier A."/>
            <person name="Kalinowski J."/>
            <person name="Ruckert C."/>
        </authorList>
    </citation>
    <scope>NUCLEOTIDE SEQUENCE</scope>
    <source>
        <strain evidence="5">JCM 4834</strain>
    </source>
</reference>
<feature type="compositionally biased region" description="Basic and acidic residues" evidence="2">
    <location>
        <begin position="47"/>
        <end position="59"/>
    </location>
</feature>
<reference evidence="6 7" key="2">
    <citation type="submission" date="2017-09" db="EMBL/GenBank/DDBJ databases">
        <authorList>
            <person name="Lee N."/>
            <person name="Cho B.-K."/>
        </authorList>
    </citation>
    <scope>NUCLEOTIDE SEQUENCE [LARGE SCALE GENOMIC DNA]</scope>
    <source>
        <strain evidence="6 7">ATCC 27467</strain>
    </source>
</reference>
<accession>A0A5P2UT57</accession>
<dbReference type="Proteomes" id="UP000326831">
    <property type="component" value="Chromosome"/>
</dbReference>
<dbReference type="OrthoDB" id="117402at2"/>
<comment type="similarity">
    <text evidence="1">Belongs to the thioredoxin family. DsbA subfamily.</text>
</comment>
<evidence type="ECO:0000313" key="5">
    <source>
        <dbReference type="EMBL" id="GGZ70389.1"/>
    </source>
</evidence>
<feature type="signal peptide" evidence="3">
    <location>
        <begin position="1"/>
        <end position="23"/>
    </location>
</feature>
<dbReference type="Gene3D" id="3.40.30.10">
    <property type="entry name" value="Glutaredoxin"/>
    <property type="match status" value="1"/>
</dbReference>
<evidence type="ECO:0000313" key="6">
    <source>
        <dbReference type="EMBL" id="QEU82368.1"/>
    </source>
</evidence>
<protein>
    <submittedName>
        <fullName evidence="6">Disulfide bond formation protein DsbA</fullName>
    </submittedName>
</protein>
<dbReference type="Proteomes" id="UP000634660">
    <property type="component" value="Unassembled WGS sequence"/>
</dbReference>
<proteinExistence type="inferred from homology"/>
<evidence type="ECO:0000256" key="2">
    <source>
        <dbReference type="SAM" id="MobiDB-lite"/>
    </source>
</evidence>
<dbReference type="Pfam" id="PF13462">
    <property type="entry name" value="Thioredoxin_4"/>
    <property type="match status" value="1"/>
</dbReference>
<dbReference type="PANTHER" id="PTHR13887:SF56">
    <property type="entry name" value="THIOREDOXIN-LIKE REDUCTASE RV2466C"/>
    <property type="match status" value="1"/>
</dbReference>
<dbReference type="EMBL" id="BMVX01000011">
    <property type="protein sequence ID" value="GGZ70389.1"/>
    <property type="molecule type" value="Genomic_DNA"/>
</dbReference>
<dbReference type="KEGG" id="ssub:CP968_32560"/>
<dbReference type="PANTHER" id="PTHR13887">
    <property type="entry name" value="GLUTATHIONE S-TRANSFERASE KAPPA"/>
    <property type="match status" value="1"/>
</dbReference>
<evidence type="ECO:0000256" key="3">
    <source>
        <dbReference type="SAM" id="SignalP"/>
    </source>
</evidence>
<dbReference type="RefSeq" id="WP_150521377.1">
    <property type="nucleotide sequence ID" value="NZ_BMVX01000011.1"/>
</dbReference>
<name>A0A5P2UT57_9ACTN</name>
<evidence type="ECO:0000313" key="7">
    <source>
        <dbReference type="Proteomes" id="UP000326831"/>
    </source>
</evidence>
<evidence type="ECO:0000259" key="4">
    <source>
        <dbReference type="PROSITE" id="PS51352"/>
    </source>
</evidence>
<reference evidence="5" key="3">
    <citation type="submission" date="2020-09" db="EMBL/GenBank/DDBJ databases">
        <authorList>
            <person name="Sun Q."/>
            <person name="Ohkuma M."/>
        </authorList>
    </citation>
    <scope>NUCLEOTIDE SEQUENCE</scope>
    <source>
        <strain evidence="5">JCM 4834</strain>
    </source>
</reference>
<gene>
    <name evidence="6" type="ORF">CP968_32560</name>
    <name evidence="5" type="ORF">GCM10010371_32850</name>
</gene>
<dbReference type="InterPro" id="IPR012336">
    <property type="entry name" value="Thioredoxin-like_fold"/>
</dbReference>
<dbReference type="InterPro" id="IPR036249">
    <property type="entry name" value="Thioredoxin-like_sf"/>
</dbReference>
<evidence type="ECO:0000256" key="1">
    <source>
        <dbReference type="ARBA" id="ARBA00005791"/>
    </source>
</evidence>
<dbReference type="PROSITE" id="PS51352">
    <property type="entry name" value="THIOREDOXIN_2"/>
    <property type="match status" value="1"/>
</dbReference>
<feature type="region of interest" description="Disordered" evidence="2">
    <location>
        <begin position="35"/>
        <end position="59"/>
    </location>
</feature>
<dbReference type="InterPro" id="IPR013766">
    <property type="entry name" value="Thioredoxin_domain"/>
</dbReference>